<reference evidence="3 4" key="1">
    <citation type="submission" date="2019-02" db="EMBL/GenBank/DDBJ databases">
        <title>Sequencing the genomes of 1000 actinobacteria strains.</title>
        <authorList>
            <person name="Klenk H.-P."/>
        </authorList>
    </citation>
    <scope>NUCLEOTIDE SEQUENCE [LARGE SCALE GENOMIC DNA]</scope>
    <source>
        <strain evidence="3 4">DSM 45779</strain>
    </source>
</reference>
<evidence type="ECO:0000313" key="3">
    <source>
        <dbReference type="EMBL" id="RZT85559.1"/>
    </source>
</evidence>
<proteinExistence type="predicted"/>
<sequence length="144" mass="14596">MIGTIPDGERGGSPSVEAAVLTVVIGLLIALAIAGGRLVSAESAVAHAARSAARVASLQRDPASATAEARRAAELGLSEQGLHCTQTDVEVNAAGFSAPLGTPSSAEATVRCSVDWSDLGVPGTGTRTVVSSFSSPIDRWRERS</sequence>
<accession>A0A4Q7UZD1</accession>
<dbReference type="InterPro" id="IPR012495">
    <property type="entry name" value="TadE-like_dom"/>
</dbReference>
<name>A0A4Q7UZD1_PSEST</name>
<feature type="domain" description="TadE-like" evidence="2">
    <location>
        <begin position="13"/>
        <end position="54"/>
    </location>
</feature>
<evidence type="ECO:0000256" key="1">
    <source>
        <dbReference type="SAM" id="Phobius"/>
    </source>
</evidence>
<evidence type="ECO:0000259" key="2">
    <source>
        <dbReference type="Pfam" id="PF07811"/>
    </source>
</evidence>
<keyword evidence="1" id="KW-1133">Transmembrane helix</keyword>
<dbReference type="Pfam" id="PF07811">
    <property type="entry name" value="TadE"/>
    <property type="match status" value="1"/>
</dbReference>
<keyword evidence="1" id="KW-0472">Membrane</keyword>
<organism evidence="3 4">
    <name type="scientific">Pseudonocardia sediminis</name>
    <dbReference type="NCBI Taxonomy" id="1397368"/>
    <lineage>
        <taxon>Bacteria</taxon>
        <taxon>Bacillati</taxon>
        <taxon>Actinomycetota</taxon>
        <taxon>Actinomycetes</taxon>
        <taxon>Pseudonocardiales</taxon>
        <taxon>Pseudonocardiaceae</taxon>
        <taxon>Pseudonocardia</taxon>
    </lineage>
</organism>
<dbReference type="AlphaFoldDB" id="A0A4Q7UZD1"/>
<feature type="transmembrane region" description="Helical" evidence="1">
    <location>
        <begin position="18"/>
        <end position="40"/>
    </location>
</feature>
<gene>
    <name evidence="3" type="ORF">EV383_2432</name>
</gene>
<evidence type="ECO:0000313" key="4">
    <source>
        <dbReference type="Proteomes" id="UP000291591"/>
    </source>
</evidence>
<keyword evidence="1" id="KW-0812">Transmembrane</keyword>
<comment type="caution">
    <text evidence="3">The sequence shown here is derived from an EMBL/GenBank/DDBJ whole genome shotgun (WGS) entry which is preliminary data.</text>
</comment>
<dbReference type="Proteomes" id="UP000291591">
    <property type="component" value="Unassembled WGS sequence"/>
</dbReference>
<keyword evidence="4" id="KW-1185">Reference proteome</keyword>
<protein>
    <submittedName>
        <fullName evidence="3">TadE-like protein</fullName>
    </submittedName>
</protein>
<dbReference type="OrthoDB" id="3579667at2"/>
<dbReference type="EMBL" id="SHKL01000001">
    <property type="protein sequence ID" value="RZT85559.1"/>
    <property type="molecule type" value="Genomic_DNA"/>
</dbReference>